<dbReference type="EMBL" id="BMAT01013135">
    <property type="protein sequence ID" value="GFS06179.1"/>
    <property type="molecule type" value="Genomic_DNA"/>
</dbReference>
<evidence type="ECO:0000313" key="2">
    <source>
        <dbReference type="Proteomes" id="UP000762676"/>
    </source>
</evidence>
<protein>
    <submittedName>
        <fullName evidence="1">Uncharacterized protein</fullName>
    </submittedName>
</protein>
<accession>A0AAV4I6X4</accession>
<sequence>MYSNTLHLSPCLTPRPVSGTLVGDFLPSPKTFVGDVSALGRLYRGSHLESNTPGDAKRSVPWITPGVKHAKRSAGCTVDHTWSQTRQEIQKKHCLSFHCLKMIFTSLAYF</sequence>
<organism evidence="1 2">
    <name type="scientific">Elysia marginata</name>
    <dbReference type="NCBI Taxonomy" id="1093978"/>
    <lineage>
        <taxon>Eukaryota</taxon>
        <taxon>Metazoa</taxon>
        <taxon>Spiralia</taxon>
        <taxon>Lophotrochozoa</taxon>
        <taxon>Mollusca</taxon>
        <taxon>Gastropoda</taxon>
        <taxon>Heterobranchia</taxon>
        <taxon>Euthyneura</taxon>
        <taxon>Panpulmonata</taxon>
        <taxon>Sacoglossa</taxon>
        <taxon>Placobranchoidea</taxon>
        <taxon>Plakobranchidae</taxon>
        <taxon>Elysia</taxon>
    </lineage>
</organism>
<evidence type="ECO:0000313" key="1">
    <source>
        <dbReference type="EMBL" id="GFS06179.1"/>
    </source>
</evidence>
<proteinExistence type="predicted"/>
<keyword evidence="2" id="KW-1185">Reference proteome</keyword>
<gene>
    <name evidence="1" type="ORF">ElyMa_006537600</name>
</gene>
<reference evidence="1 2" key="1">
    <citation type="journal article" date="2021" name="Elife">
        <title>Chloroplast acquisition without the gene transfer in kleptoplastic sea slugs, Plakobranchus ocellatus.</title>
        <authorList>
            <person name="Maeda T."/>
            <person name="Takahashi S."/>
            <person name="Yoshida T."/>
            <person name="Shimamura S."/>
            <person name="Takaki Y."/>
            <person name="Nagai Y."/>
            <person name="Toyoda A."/>
            <person name="Suzuki Y."/>
            <person name="Arimoto A."/>
            <person name="Ishii H."/>
            <person name="Satoh N."/>
            <person name="Nishiyama T."/>
            <person name="Hasebe M."/>
            <person name="Maruyama T."/>
            <person name="Minagawa J."/>
            <person name="Obokata J."/>
            <person name="Shigenobu S."/>
        </authorList>
    </citation>
    <scope>NUCLEOTIDE SEQUENCE [LARGE SCALE GENOMIC DNA]</scope>
</reference>
<dbReference type="Proteomes" id="UP000762676">
    <property type="component" value="Unassembled WGS sequence"/>
</dbReference>
<dbReference type="AlphaFoldDB" id="A0AAV4I6X4"/>
<name>A0AAV4I6X4_9GAST</name>
<comment type="caution">
    <text evidence="1">The sequence shown here is derived from an EMBL/GenBank/DDBJ whole genome shotgun (WGS) entry which is preliminary data.</text>
</comment>